<accession>A0ACC0KPS6</accession>
<protein>
    <submittedName>
        <fullName evidence="1">Uncharacterized protein</fullName>
    </submittedName>
</protein>
<gene>
    <name evidence="1" type="ORF">MSG28_010954</name>
</gene>
<organism evidence="1 2">
    <name type="scientific">Choristoneura fumiferana</name>
    <name type="common">Spruce budworm moth</name>
    <name type="synonym">Archips fumiferana</name>
    <dbReference type="NCBI Taxonomy" id="7141"/>
    <lineage>
        <taxon>Eukaryota</taxon>
        <taxon>Metazoa</taxon>
        <taxon>Ecdysozoa</taxon>
        <taxon>Arthropoda</taxon>
        <taxon>Hexapoda</taxon>
        <taxon>Insecta</taxon>
        <taxon>Pterygota</taxon>
        <taxon>Neoptera</taxon>
        <taxon>Endopterygota</taxon>
        <taxon>Lepidoptera</taxon>
        <taxon>Glossata</taxon>
        <taxon>Ditrysia</taxon>
        <taxon>Tortricoidea</taxon>
        <taxon>Tortricidae</taxon>
        <taxon>Tortricinae</taxon>
        <taxon>Choristoneura</taxon>
    </lineage>
</organism>
<evidence type="ECO:0000313" key="1">
    <source>
        <dbReference type="EMBL" id="KAI8438434.1"/>
    </source>
</evidence>
<evidence type="ECO:0000313" key="2">
    <source>
        <dbReference type="Proteomes" id="UP001064048"/>
    </source>
</evidence>
<keyword evidence="2" id="KW-1185">Reference proteome</keyword>
<dbReference type="Proteomes" id="UP001064048">
    <property type="component" value="Chromosome 18"/>
</dbReference>
<proteinExistence type="predicted"/>
<name>A0ACC0KPS6_CHOFU</name>
<comment type="caution">
    <text evidence="1">The sequence shown here is derived from an EMBL/GenBank/DDBJ whole genome shotgun (WGS) entry which is preliminary data.</text>
</comment>
<reference evidence="1 2" key="1">
    <citation type="journal article" date="2022" name="Genome Biol. Evol.">
        <title>The Spruce Budworm Genome: Reconstructing the Evolutionary History of Antifreeze Proteins.</title>
        <authorList>
            <person name="Beliveau C."/>
            <person name="Gagne P."/>
            <person name="Picq S."/>
            <person name="Vernygora O."/>
            <person name="Keeling C.I."/>
            <person name="Pinkney K."/>
            <person name="Doucet D."/>
            <person name="Wen F."/>
            <person name="Johnston J.S."/>
            <person name="Maaroufi H."/>
            <person name="Boyle B."/>
            <person name="Laroche J."/>
            <person name="Dewar K."/>
            <person name="Juretic N."/>
            <person name="Blackburn G."/>
            <person name="Nisole A."/>
            <person name="Brunet B."/>
            <person name="Brandao M."/>
            <person name="Lumley L."/>
            <person name="Duan J."/>
            <person name="Quan G."/>
            <person name="Lucarotti C.J."/>
            <person name="Roe A.D."/>
            <person name="Sperling F.A.H."/>
            <person name="Levesque R.C."/>
            <person name="Cusson M."/>
        </authorList>
    </citation>
    <scope>NUCLEOTIDE SEQUENCE [LARGE SCALE GENOMIC DNA]</scope>
    <source>
        <strain evidence="1">Glfc:IPQL:Cfum</strain>
    </source>
</reference>
<sequence>MEIFAAPTPPYGLRTRRVSKNKYSCTLEDFDVEEYVIPITMSILHLPEEVMIMIIRLLDIQSQHNVYKVNNHFKNLVTMCNLNMSKVIVSRRFKDFFQQHFNVKPEIITEWVCQELGGNVAIMIWNTELTVFDNNFYQNLFDQLKQYFPYHVASACSERQIPENNDWFYTKPSQHDFTRLERKLQPTIKRRRLAPQDVILNYDSVCKEKKKMQSLSQCRYLENVYLVNETSDPQNLPEPKEMFRRKDILSHWKKRNSEARPGLTAGFAAPMYSHNSHRMLRQPRASLITAAKPPVRYRLSVHRPPHILPCVLRAGPPPRRYWLAAAVRAQRPSSTSGATCRDSGGAGRGRDASRTVLSRPHRLRTAAPLGRRSAQPDANERERTEQTHAYDTL</sequence>
<dbReference type="EMBL" id="CM046118">
    <property type="protein sequence ID" value="KAI8438434.1"/>
    <property type="molecule type" value="Genomic_DNA"/>
</dbReference>